<evidence type="ECO:0000313" key="1">
    <source>
        <dbReference type="EMBL" id="CAL95778.1"/>
    </source>
</evidence>
<reference evidence="1 2" key="1">
    <citation type="journal article" date="2006" name="Nat. Biotechnol.">
        <title>Complete genome of the mutualistic, N2-fixing grass endophyte Azoarcus sp. strain BH72.</title>
        <authorList>
            <person name="Krause A."/>
            <person name="Ramakumar A."/>
            <person name="Bartels D."/>
            <person name="Battistoni F."/>
            <person name="Bekel T."/>
            <person name="Boch J."/>
            <person name="Boehm M."/>
            <person name="Friedrich F."/>
            <person name="Hurek T."/>
            <person name="Krause L."/>
            <person name="Linke B."/>
            <person name="McHardy A.C."/>
            <person name="Sarkar A."/>
            <person name="Schneiker S."/>
            <person name="Syed A.A."/>
            <person name="Thauer R."/>
            <person name="Vorhoelter F.-J."/>
            <person name="Weidner S."/>
            <person name="Puehler A."/>
            <person name="Reinhold-Hurek B."/>
            <person name="Kaiser O."/>
            <person name="Goesmann A."/>
        </authorList>
    </citation>
    <scope>NUCLEOTIDE SEQUENCE [LARGE SCALE GENOMIC DNA]</scope>
    <source>
        <strain evidence="1 2">BH72</strain>
    </source>
</reference>
<dbReference type="InterPro" id="IPR011009">
    <property type="entry name" value="Kinase-like_dom_sf"/>
</dbReference>
<dbReference type="EMBL" id="AM406670">
    <property type="protein sequence ID" value="CAL95778.1"/>
    <property type="molecule type" value="Genomic_DNA"/>
</dbReference>
<dbReference type="InterPro" id="IPR027023">
    <property type="entry name" value="Put_LipoPS_kinase_InaA"/>
</dbReference>
<dbReference type="AlphaFoldDB" id="A1KAC2"/>
<accession>A1KAC2</accession>
<dbReference type="Pfam" id="PF06293">
    <property type="entry name" value="Kdo"/>
    <property type="match status" value="1"/>
</dbReference>
<gene>
    <name evidence="1" type="primary">inaA</name>
    <name evidence="1" type="ordered locus">azo3161</name>
</gene>
<dbReference type="Proteomes" id="UP000002588">
    <property type="component" value="Chromosome"/>
</dbReference>
<evidence type="ECO:0000313" key="2">
    <source>
        <dbReference type="Proteomes" id="UP000002588"/>
    </source>
</evidence>
<keyword evidence="2" id="KW-1185">Reference proteome</keyword>
<dbReference type="SUPFAM" id="SSF56112">
    <property type="entry name" value="Protein kinase-like (PK-like)"/>
    <property type="match status" value="1"/>
</dbReference>
<sequence>MSGTLTTSYTYVAPTRSDFEAWWALPGEFVEPPNERRGGWSGVVRSQWQGEQCYVKRQRNHQCRGALHPFGWPTASREHFYLRRVKALGIAVPEVLYHGVRRDFGGIDAVLATKALTGFVPLSSIGRLDAATRRRLAIDLGDLLGRMHRARLQHGCLYDKHIMVRLNGGQPELALLDLEKMRYRITRRAAAERDLSQLRRHQQLWNDAEWRMLEEAHAARLARG</sequence>
<protein>
    <submittedName>
        <fullName evidence="1">Conserved hypothetical InaA protein</fullName>
    </submittedName>
</protein>
<dbReference type="STRING" id="62928.azo3161"/>
<name>A1KAC2_AZOSB</name>
<dbReference type="HOGENOM" id="CLU_094468_0_0_4"/>
<dbReference type="RefSeq" id="WP_011766886.1">
    <property type="nucleotide sequence ID" value="NC_008702.1"/>
</dbReference>
<proteinExistence type="predicted"/>
<dbReference type="PIRSF" id="PIRSF026326">
    <property type="entry name" value="InaA"/>
    <property type="match status" value="1"/>
</dbReference>
<organism evidence="1 2">
    <name type="scientific">Azoarcus sp. (strain BH72)</name>
    <dbReference type="NCBI Taxonomy" id="418699"/>
    <lineage>
        <taxon>Bacteria</taxon>
        <taxon>Pseudomonadati</taxon>
        <taxon>Pseudomonadota</taxon>
        <taxon>Betaproteobacteria</taxon>
        <taxon>Rhodocyclales</taxon>
        <taxon>Zoogloeaceae</taxon>
        <taxon>Azoarcus</taxon>
    </lineage>
</organism>
<dbReference type="eggNOG" id="COG3642">
    <property type="taxonomic scope" value="Bacteria"/>
</dbReference>
<dbReference type="KEGG" id="azo:azo3161"/>